<dbReference type="Proteomes" id="UP000032614">
    <property type="component" value="Chromosome 3"/>
</dbReference>
<dbReference type="GeneID" id="66513543"/>
<accession>A0AAP5QI39</accession>
<dbReference type="EMBL" id="CP010025">
    <property type="protein sequence ID" value="AJZ56724.1"/>
    <property type="molecule type" value="Genomic_DNA"/>
</dbReference>
<evidence type="ECO:0000313" key="1">
    <source>
        <dbReference type="EMBL" id="AJZ56724.1"/>
    </source>
</evidence>
<name>A0AAP5QI39_9BURK</name>
<dbReference type="RefSeq" id="WP_046564634.1">
    <property type="nucleotide sequence ID" value="NZ_CP010025.1"/>
</dbReference>
<dbReference type="EMBL" id="JANSLM010000018">
    <property type="protein sequence ID" value="MDT8842617.1"/>
    <property type="molecule type" value="Genomic_DNA"/>
</dbReference>
<protein>
    <submittedName>
        <fullName evidence="2">Uncharacterized protein</fullName>
    </submittedName>
</protein>
<reference evidence="1 3" key="1">
    <citation type="journal article" date="2015" name="Genome Announc.">
        <title>Complete genome sequences for 59 burkholderia isolates, both pathogenic and near neighbor.</title>
        <authorList>
            <person name="Johnson S.L."/>
            <person name="Bishop-Lilly K.A."/>
            <person name="Ladner J.T."/>
            <person name="Daligault H.E."/>
            <person name="Davenport K.W."/>
            <person name="Jaissle J."/>
            <person name="Frey K.G."/>
            <person name="Koroleva G.I."/>
            <person name="Bruce D.C."/>
            <person name="Coyne S.R."/>
            <person name="Broomall S.M."/>
            <person name="Li P.E."/>
            <person name="Teshima H."/>
            <person name="Gibbons H.S."/>
            <person name="Palacios G.F."/>
            <person name="Rosenzweig C.N."/>
            <person name="Redden C.L."/>
            <person name="Xu Y."/>
            <person name="Minogue T.D."/>
            <person name="Chain P.S."/>
        </authorList>
    </citation>
    <scope>NUCLEOTIDE SEQUENCE [LARGE SCALE GENOMIC DNA]</scope>
    <source>
        <strain evidence="1 3">ATCC BAA-463</strain>
    </source>
</reference>
<evidence type="ECO:0000313" key="3">
    <source>
        <dbReference type="Proteomes" id="UP000032614"/>
    </source>
</evidence>
<dbReference type="Proteomes" id="UP001246473">
    <property type="component" value="Unassembled WGS sequence"/>
</dbReference>
<evidence type="ECO:0000313" key="2">
    <source>
        <dbReference type="EMBL" id="MDT8842617.1"/>
    </source>
</evidence>
<evidence type="ECO:0000313" key="4">
    <source>
        <dbReference type="Proteomes" id="UP001246473"/>
    </source>
</evidence>
<proteinExistence type="predicted"/>
<dbReference type="KEGG" id="bfn:OI25_7193"/>
<gene>
    <name evidence="1" type="ORF">OI25_7193</name>
    <name evidence="2" type="ORF">ParKJ_34845</name>
</gene>
<sequence length="61" mass="6739">MKSKQNMYARTEAVTVSFRPAAPRVGASYTYVLNGKLMRDVLVDGQWITVHAGKPLESRAA</sequence>
<organism evidence="2 4">
    <name type="scientific">Paraburkholderia fungorum</name>
    <dbReference type="NCBI Taxonomy" id="134537"/>
    <lineage>
        <taxon>Bacteria</taxon>
        <taxon>Pseudomonadati</taxon>
        <taxon>Pseudomonadota</taxon>
        <taxon>Betaproteobacteria</taxon>
        <taxon>Burkholderiales</taxon>
        <taxon>Burkholderiaceae</taxon>
        <taxon>Paraburkholderia</taxon>
    </lineage>
</organism>
<dbReference type="AlphaFoldDB" id="A0AAP5QI39"/>
<reference evidence="2" key="2">
    <citation type="submission" date="2022-08" db="EMBL/GenBank/DDBJ databases">
        <authorList>
            <person name="Kim S.-J."/>
        </authorList>
    </citation>
    <scope>NUCLEOTIDE SEQUENCE</scope>
    <source>
        <strain evidence="2">KJ</strain>
    </source>
</reference>